<feature type="transmembrane region" description="Helical" evidence="1">
    <location>
        <begin position="45"/>
        <end position="65"/>
    </location>
</feature>
<name>U1WYQ0_ANEAE</name>
<dbReference type="HOGENOM" id="CLU_2731173_0_0_9"/>
<dbReference type="EMBL" id="AWSJ01000279">
    <property type="protein sequence ID" value="ERI07388.1"/>
    <property type="molecule type" value="Genomic_DNA"/>
</dbReference>
<proteinExistence type="predicted"/>
<reference evidence="2 3" key="1">
    <citation type="submission" date="2013-08" db="EMBL/GenBank/DDBJ databases">
        <authorList>
            <person name="Weinstock G."/>
            <person name="Sodergren E."/>
            <person name="Wylie T."/>
            <person name="Fulton L."/>
            <person name="Fulton R."/>
            <person name="Fronick C."/>
            <person name="O'Laughlin M."/>
            <person name="Godfrey J."/>
            <person name="Miner T."/>
            <person name="Herter B."/>
            <person name="Appelbaum E."/>
            <person name="Cordes M."/>
            <person name="Lek S."/>
            <person name="Wollam A."/>
            <person name="Pepin K.H."/>
            <person name="Palsikar V.B."/>
            <person name="Mitreva M."/>
            <person name="Wilson R.K."/>
        </authorList>
    </citation>
    <scope>NUCLEOTIDE SEQUENCE [LARGE SCALE GENOMIC DNA]</scope>
    <source>
        <strain evidence="2 3">ATCC 12856</strain>
    </source>
</reference>
<gene>
    <name evidence="2" type="ORF">HMPREF0083_04524</name>
</gene>
<keyword evidence="3" id="KW-1185">Reference proteome</keyword>
<accession>U1WYQ0</accession>
<comment type="caution">
    <text evidence="2">The sequence shown here is derived from an EMBL/GenBank/DDBJ whole genome shotgun (WGS) entry which is preliminary data.</text>
</comment>
<organism evidence="2 3">
    <name type="scientific">Aneurinibacillus aneurinilyticus ATCC 12856</name>
    <dbReference type="NCBI Taxonomy" id="649747"/>
    <lineage>
        <taxon>Bacteria</taxon>
        <taxon>Bacillati</taxon>
        <taxon>Bacillota</taxon>
        <taxon>Bacilli</taxon>
        <taxon>Bacillales</taxon>
        <taxon>Paenibacillaceae</taxon>
        <taxon>Aneurinibacillus group</taxon>
        <taxon>Aneurinibacillus</taxon>
    </lineage>
</organism>
<keyword evidence="1" id="KW-0472">Membrane</keyword>
<dbReference type="Proteomes" id="UP000016511">
    <property type="component" value="Unassembled WGS sequence"/>
</dbReference>
<evidence type="ECO:0000313" key="2">
    <source>
        <dbReference type="EMBL" id="ERI07388.1"/>
    </source>
</evidence>
<keyword evidence="1" id="KW-1133">Transmembrane helix</keyword>
<feature type="transmembrane region" description="Helical" evidence="1">
    <location>
        <begin position="21"/>
        <end position="39"/>
    </location>
</feature>
<evidence type="ECO:0000313" key="3">
    <source>
        <dbReference type="Proteomes" id="UP000016511"/>
    </source>
</evidence>
<protein>
    <submittedName>
        <fullName evidence="2">Uncharacterized protein</fullName>
    </submittedName>
</protein>
<sequence length="71" mass="7967">MKNYRFLFLIAKTKAATDIHGPIMVIPNAGLIHFSHAVFVSSDTFSFSICTSVTVTTIFNLMAVWKKIAFR</sequence>
<evidence type="ECO:0000256" key="1">
    <source>
        <dbReference type="SAM" id="Phobius"/>
    </source>
</evidence>
<keyword evidence="1" id="KW-0812">Transmembrane</keyword>
<dbReference type="AlphaFoldDB" id="U1WYQ0"/>